<dbReference type="EMBL" id="QGDC01000002">
    <property type="protein sequence ID" value="RCH56163.1"/>
    <property type="molecule type" value="Genomic_DNA"/>
</dbReference>
<dbReference type="Proteomes" id="UP000253209">
    <property type="component" value="Unassembled WGS sequence"/>
</dbReference>
<evidence type="ECO:0000313" key="1">
    <source>
        <dbReference type="EMBL" id="RCH56163.1"/>
    </source>
</evidence>
<evidence type="ECO:0000313" key="2">
    <source>
        <dbReference type="Proteomes" id="UP000253209"/>
    </source>
</evidence>
<proteinExistence type="predicted"/>
<organism evidence="1 2">
    <name type="scientific">Mucilaginibacter hurinus</name>
    <dbReference type="NCBI Taxonomy" id="2201324"/>
    <lineage>
        <taxon>Bacteria</taxon>
        <taxon>Pseudomonadati</taxon>
        <taxon>Bacteroidota</taxon>
        <taxon>Sphingobacteriia</taxon>
        <taxon>Sphingobacteriales</taxon>
        <taxon>Sphingobacteriaceae</taxon>
        <taxon>Mucilaginibacter</taxon>
    </lineage>
</organism>
<dbReference type="OrthoDB" id="798158at2"/>
<comment type="caution">
    <text evidence="1">The sequence shown here is derived from an EMBL/GenBank/DDBJ whole genome shotgun (WGS) entry which is preliminary data.</text>
</comment>
<gene>
    <name evidence="1" type="ORF">DJ568_05330</name>
</gene>
<keyword evidence="2" id="KW-1185">Reference proteome</keyword>
<dbReference type="AlphaFoldDB" id="A0A367GTX9"/>
<sequence>MKQFLITVVFLFITSIAFSQKKIDGFLGIKLGSDKESVIKAITLRGGELDVENTKSTNVTFRNVKVGANNAFGLIVKFINGKAFQASFLFSPTSDSKLISFYNQFVEDLDAVYGKGDSFKRFTSPYEDGDGYELTAIKAEKAEFNTFYDDKSAEPTKNMISVRITSGMNVNLLYQDGVLIQEAINAQNEQNRSDF</sequence>
<name>A0A367GTX9_9SPHI</name>
<reference evidence="1 2" key="1">
    <citation type="submission" date="2018-05" db="EMBL/GenBank/DDBJ databases">
        <title>Mucilaginibacter hurinus sp. nov., isolated from briquette warehouse soil.</title>
        <authorList>
            <person name="Choi L."/>
        </authorList>
    </citation>
    <scope>NUCLEOTIDE SEQUENCE [LARGE SCALE GENOMIC DNA]</scope>
    <source>
        <strain evidence="1 2">ZR32</strain>
    </source>
</reference>
<dbReference type="RefSeq" id="WP_114004200.1">
    <property type="nucleotide sequence ID" value="NZ_QGDC01000002.1"/>
</dbReference>
<accession>A0A367GTX9</accession>
<protein>
    <submittedName>
        <fullName evidence="1">Uncharacterized protein</fullName>
    </submittedName>
</protein>